<dbReference type="InterPro" id="IPR038588">
    <property type="entry name" value="XS_domain_sf"/>
</dbReference>
<evidence type="ECO:0000256" key="2">
    <source>
        <dbReference type="ARBA" id="ARBA00023158"/>
    </source>
</evidence>
<sequence length="648" mass="75320">MASSSDEESDISESEKEEYKEKSYNQLRAGKYKIKNPNATLRCPFCEGKKKQEFQFKDLLQHASGIGTGSYKRRVILKAKHLALAQYLEEDLSNELNIDDSQAKPQELEIAIEQANPDEKFVWPWTVIVANIFKKPQHEPEACDDDVDGNHWLRKFELYKPKEAHVLLSADDPRGYVVLEFGTEWTGFRQMMQLDTDFLASNHGKKDYKSGKMDHDASGLYAWCARAEDYNSEGLVGSYLRENAKLETTSKITRDAREKKSETLVHLVREIGHATKMIGEMETKYTEGEMILKKMLEETDLLHQTRVQEMTRMQKRAREHAGKVIRETEKLQHDINTRRAEQDRWCQQLIEQETSTIHERRKFEEEKKRKMESLMLASEEQEKSRCDFVSLLEKHQLEKKTQTDALLKLEKELDSEHKLKLDIAELQGQLKVLKYMNVVGADHEKNRKKEIKEMEEKLKDLKLDMSVKDDENRALEKKKQLAKTELEDGRQELIKALPTLLKGVRVTNIGVKKLAEISIRPFQKVCKKIYENKKKTSLESAKLHAKWQNEILDSTWHPFRIVEVEGKKKQELINEDDQKLSSLKKDLGEEAYVAVVTALKELNEYRNSNHAVTNLNSSVKSVIPELWNFKTGRRATLGEALNYIINRL</sequence>
<evidence type="ECO:0000313" key="9">
    <source>
        <dbReference type="Proteomes" id="UP001603857"/>
    </source>
</evidence>
<dbReference type="InterPro" id="IPR005379">
    <property type="entry name" value="FDM1-5/IDN2_XH"/>
</dbReference>
<name>A0ABD1LFA2_9FABA</name>
<evidence type="ECO:0000256" key="3">
    <source>
        <dbReference type="SAM" id="Coils"/>
    </source>
</evidence>
<evidence type="ECO:0000313" key="8">
    <source>
        <dbReference type="EMBL" id="KAL2322141.1"/>
    </source>
</evidence>
<organism evidence="8 9">
    <name type="scientific">Flemingia macrophylla</name>
    <dbReference type="NCBI Taxonomy" id="520843"/>
    <lineage>
        <taxon>Eukaryota</taxon>
        <taxon>Viridiplantae</taxon>
        <taxon>Streptophyta</taxon>
        <taxon>Embryophyta</taxon>
        <taxon>Tracheophyta</taxon>
        <taxon>Spermatophyta</taxon>
        <taxon>Magnoliopsida</taxon>
        <taxon>eudicotyledons</taxon>
        <taxon>Gunneridae</taxon>
        <taxon>Pentapetalae</taxon>
        <taxon>rosids</taxon>
        <taxon>fabids</taxon>
        <taxon>Fabales</taxon>
        <taxon>Fabaceae</taxon>
        <taxon>Papilionoideae</taxon>
        <taxon>50 kb inversion clade</taxon>
        <taxon>NPAAA clade</taxon>
        <taxon>indigoferoid/millettioid clade</taxon>
        <taxon>Phaseoleae</taxon>
        <taxon>Flemingia</taxon>
    </lineage>
</organism>
<feature type="compositionally biased region" description="Acidic residues" evidence="4">
    <location>
        <begin position="1"/>
        <end position="12"/>
    </location>
</feature>
<evidence type="ECO:0008006" key="10">
    <source>
        <dbReference type="Google" id="ProtNLM"/>
    </source>
</evidence>
<keyword evidence="9" id="KW-1185">Reference proteome</keyword>
<proteinExistence type="predicted"/>
<keyword evidence="1 3" id="KW-0175">Coiled coil</keyword>
<feature type="domain" description="Zinc finger-XS" evidence="7">
    <location>
        <begin position="43"/>
        <end position="85"/>
    </location>
</feature>
<protein>
    <recommendedName>
        <fullName evidence="10">Factor of DNA methylation 1</fullName>
    </recommendedName>
</protein>
<evidence type="ECO:0000256" key="4">
    <source>
        <dbReference type="SAM" id="MobiDB-lite"/>
    </source>
</evidence>
<evidence type="ECO:0000259" key="7">
    <source>
        <dbReference type="Pfam" id="PF03470"/>
    </source>
</evidence>
<dbReference type="Pfam" id="PF03468">
    <property type="entry name" value="XS"/>
    <property type="match status" value="1"/>
</dbReference>
<dbReference type="PANTHER" id="PTHR21596">
    <property type="entry name" value="RIBONUCLEASE P SUBUNIT P38"/>
    <property type="match status" value="1"/>
</dbReference>
<accession>A0ABD1LFA2</accession>
<feature type="compositionally biased region" description="Basic and acidic residues" evidence="4">
    <location>
        <begin position="13"/>
        <end position="23"/>
    </location>
</feature>
<feature type="region of interest" description="Disordered" evidence="4">
    <location>
        <begin position="1"/>
        <end position="23"/>
    </location>
</feature>
<evidence type="ECO:0000259" key="6">
    <source>
        <dbReference type="Pfam" id="PF03469"/>
    </source>
</evidence>
<keyword evidence="2" id="KW-0943">RNA-mediated gene silencing</keyword>
<reference evidence="8 9" key="1">
    <citation type="submission" date="2024-08" db="EMBL/GenBank/DDBJ databases">
        <title>Insights into the chromosomal genome structure of Flemingia macrophylla.</title>
        <authorList>
            <person name="Ding Y."/>
            <person name="Zhao Y."/>
            <person name="Bi W."/>
            <person name="Wu M."/>
            <person name="Zhao G."/>
            <person name="Gong Y."/>
            <person name="Li W."/>
            <person name="Zhang P."/>
        </authorList>
    </citation>
    <scope>NUCLEOTIDE SEQUENCE [LARGE SCALE GENOMIC DNA]</scope>
    <source>
        <strain evidence="8">DYQJB</strain>
        <tissue evidence="8">Leaf</tissue>
    </source>
</reference>
<dbReference type="Pfam" id="PF03469">
    <property type="entry name" value="XH"/>
    <property type="match status" value="1"/>
</dbReference>
<feature type="domain" description="Factor of DNA methylation 1-5/IDN2" evidence="6">
    <location>
        <begin position="512"/>
        <end position="647"/>
    </location>
</feature>
<dbReference type="Pfam" id="PF03470">
    <property type="entry name" value="zf-XS"/>
    <property type="match status" value="1"/>
</dbReference>
<dbReference type="InterPro" id="IPR005380">
    <property type="entry name" value="XS_domain"/>
</dbReference>
<dbReference type="InterPro" id="IPR045177">
    <property type="entry name" value="FDM1-5/IDN2"/>
</dbReference>
<comment type="caution">
    <text evidence="8">The sequence shown here is derived from an EMBL/GenBank/DDBJ whole genome shotgun (WGS) entry which is preliminary data.</text>
</comment>
<feature type="coiled-coil region" evidence="3">
    <location>
        <begin position="441"/>
        <end position="492"/>
    </location>
</feature>
<dbReference type="GO" id="GO:0031047">
    <property type="term" value="P:regulatory ncRNA-mediated gene silencing"/>
    <property type="evidence" value="ECO:0007669"/>
    <property type="project" value="UniProtKB-KW"/>
</dbReference>
<feature type="domain" description="XS" evidence="5">
    <location>
        <begin position="118"/>
        <end position="232"/>
    </location>
</feature>
<dbReference type="EMBL" id="JBGMDY010000009">
    <property type="protein sequence ID" value="KAL2322141.1"/>
    <property type="molecule type" value="Genomic_DNA"/>
</dbReference>
<evidence type="ECO:0000259" key="5">
    <source>
        <dbReference type="Pfam" id="PF03468"/>
    </source>
</evidence>
<evidence type="ECO:0000256" key="1">
    <source>
        <dbReference type="ARBA" id="ARBA00023054"/>
    </source>
</evidence>
<dbReference type="Proteomes" id="UP001603857">
    <property type="component" value="Unassembled WGS sequence"/>
</dbReference>
<dbReference type="Gene3D" id="3.30.70.2890">
    <property type="entry name" value="XS domain"/>
    <property type="match status" value="1"/>
</dbReference>
<dbReference type="InterPro" id="IPR005381">
    <property type="entry name" value="Znf-XS_domain"/>
</dbReference>
<dbReference type="PANTHER" id="PTHR21596:SF77">
    <property type="entry name" value="XH_XS DOMAIN PROTEIN"/>
    <property type="match status" value="1"/>
</dbReference>
<gene>
    <name evidence="8" type="ORF">Fmac_026520</name>
</gene>
<dbReference type="AlphaFoldDB" id="A0ABD1LFA2"/>